<reference evidence="5 6" key="1">
    <citation type="journal article" date="2017" name="Nat. Ecol. Evol.">
        <title>Scallop genome provides insights into evolution of bilaterian karyotype and development.</title>
        <authorList>
            <person name="Wang S."/>
            <person name="Zhang J."/>
            <person name="Jiao W."/>
            <person name="Li J."/>
            <person name="Xun X."/>
            <person name="Sun Y."/>
            <person name="Guo X."/>
            <person name="Huan P."/>
            <person name="Dong B."/>
            <person name="Zhang L."/>
            <person name="Hu X."/>
            <person name="Sun X."/>
            <person name="Wang J."/>
            <person name="Zhao C."/>
            <person name="Wang Y."/>
            <person name="Wang D."/>
            <person name="Huang X."/>
            <person name="Wang R."/>
            <person name="Lv J."/>
            <person name="Li Y."/>
            <person name="Zhang Z."/>
            <person name="Liu B."/>
            <person name="Lu W."/>
            <person name="Hui Y."/>
            <person name="Liang J."/>
            <person name="Zhou Z."/>
            <person name="Hou R."/>
            <person name="Li X."/>
            <person name="Liu Y."/>
            <person name="Li H."/>
            <person name="Ning X."/>
            <person name="Lin Y."/>
            <person name="Zhao L."/>
            <person name="Xing Q."/>
            <person name="Dou J."/>
            <person name="Li Y."/>
            <person name="Mao J."/>
            <person name="Guo H."/>
            <person name="Dou H."/>
            <person name="Li T."/>
            <person name="Mu C."/>
            <person name="Jiang W."/>
            <person name="Fu Q."/>
            <person name="Fu X."/>
            <person name="Miao Y."/>
            <person name="Liu J."/>
            <person name="Yu Q."/>
            <person name="Li R."/>
            <person name="Liao H."/>
            <person name="Li X."/>
            <person name="Kong Y."/>
            <person name="Jiang Z."/>
            <person name="Chourrout D."/>
            <person name="Li R."/>
            <person name="Bao Z."/>
        </authorList>
    </citation>
    <scope>NUCLEOTIDE SEQUENCE [LARGE SCALE GENOMIC DNA]</scope>
    <source>
        <strain evidence="5 6">PY_sf001</strain>
    </source>
</reference>
<name>A0A210R5C4_MIZYE</name>
<dbReference type="InterPro" id="IPR037845">
    <property type="entry name" value="GRAMDC4_PH-GRAM"/>
</dbReference>
<dbReference type="InterPro" id="IPR004182">
    <property type="entry name" value="GRAM"/>
</dbReference>
<proteinExistence type="predicted"/>
<feature type="compositionally biased region" description="Basic residues" evidence="2">
    <location>
        <begin position="1"/>
        <end position="20"/>
    </location>
</feature>
<evidence type="ECO:0000256" key="2">
    <source>
        <dbReference type="SAM" id="MobiDB-lite"/>
    </source>
</evidence>
<dbReference type="InterPro" id="IPR037847">
    <property type="entry name" value="GRAMDC4"/>
</dbReference>
<keyword evidence="3" id="KW-1133">Transmembrane helix</keyword>
<sequence length="633" mass="72335">MLVHKTQHIRSRFGSLRKRNTSMEESGEDHTKDSHSGSMSATADEEPFEMLSSTGQSSVRTGGRTDSLGDEKTDLTVFENQLTVLHEQLVAVMIDNQELNSKLREYEDTVSMQRLRMEIDIERKRYRDLEDKYSALETKTARDHHIHSHRTGGGGETVPRQTLEVAQDATEVAEKEEIESSKQRKRAFLPGSMDRMWSRVLRGVYETMDDFTEDPPEDKETDQLDGDPLTVKTLKENINRFGSALKPYISTVKGINTLLTWTTPSYTLLVFTIYMYTAWKGWLLPVVVILLLCRLFITYLQHHGFKLTFNYFDSGKESEKPEESLGISDKFNLVLQVARKVQNGLKDAADSLEKIKSLLTWRHQATRQLFNGLMFVFILSCFLPSLYLFKLGGLAFGVKLFIINYFYNKYPRIKRKYDSSYKIWMSLPTDAQYQQECIKTELTKYVFVESGSELEGCETEITNQDKQFCELFSLPLAESPLSGWKGGRRCTLINKDKAFAAGLKNGKIYLTKSFICFERKTSPSPKNIVIPLTDIVKFQKCKPYSFLPGNGMAMEVVVTGNKTFIFGGILNRDEAYDHIMETGLENMLPWATGDPISIDQNDSGMSPITLRKRNNGGQKFRNFSLASEYYDSD</sequence>
<dbReference type="InterPro" id="IPR010482">
    <property type="entry name" value="TECPR1-like_DysF"/>
</dbReference>
<dbReference type="PANTHER" id="PTHR37402:SF1">
    <property type="entry name" value="GRAM DOMAIN-CONTAINING PROTEIN 4"/>
    <property type="match status" value="1"/>
</dbReference>
<dbReference type="Pfam" id="PF02893">
    <property type="entry name" value="GRAM"/>
    <property type="match status" value="1"/>
</dbReference>
<dbReference type="InterPro" id="IPR011993">
    <property type="entry name" value="PH-like_dom_sf"/>
</dbReference>
<evidence type="ECO:0000313" key="6">
    <source>
        <dbReference type="Proteomes" id="UP000242188"/>
    </source>
</evidence>
<dbReference type="GO" id="GO:0006915">
    <property type="term" value="P:apoptotic process"/>
    <property type="evidence" value="ECO:0007669"/>
    <property type="project" value="InterPro"/>
</dbReference>
<dbReference type="Pfam" id="PF06398">
    <property type="entry name" value="Pex24p"/>
    <property type="match status" value="1"/>
</dbReference>
<comment type="caution">
    <text evidence="5">The sequence shown here is derived from an EMBL/GenBank/DDBJ whole genome shotgun (WGS) entry which is preliminary data.</text>
</comment>
<dbReference type="CDD" id="cd13221">
    <property type="entry name" value="PH-GRAM_GRAMDC4"/>
    <property type="match status" value="1"/>
</dbReference>
<dbReference type="STRING" id="6573.A0A210R5C4"/>
<dbReference type="OrthoDB" id="1708389at2759"/>
<feature type="transmembrane region" description="Helical" evidence="3">
    <location>
        <begin position="258"/>
        <end position="276"/>
    </location>
</feature>
<dbReference type="PANTHER" id="PTHR37402">
    <property type="entry name" value="GRAM DOMAIN-CONTAINING PROTEIN 4"/>
    <property type="match status" value="1"/>
</dbReference>
<dbReference type="Gene3D" id="2.30.29.30">
    <property type="entry name" value="Pleckstrin-homology domain (PH domain)/Phosphotyrosine-binding domain (PTB)"/>
    <property type="match status" value="1"/>
</dbReference>
<evidence type="ECO:0000256" key="3">
    <source>
        <dbReference type="SAM" id="Phobius"/>
    </source>
</evidence>
<dbReference type="SMART" id="SM00568">
    <property type="entry name" value="GRAM"/>
    <property type="match status" value="1"/>
</dbReference>
<accession>A0A210R5C4</accession>
<feature type="compositionally biased region" description="Polar residues" evidence="2">
    <location>
        <begin position="51"/>
        <end position="60"/>
    </location>
</feature>
<feature type="transmembrane region" description="Helical" evidence="3">
    <location>
        <begin position="369"/>
        <end position="385"/>
    </location>
</feature>
<feature type="coiled-coil region" evidence="1">
    <location>
        <begin position="89"/>
        <end position="139"/>
    </location>
</feature>
<organism evidence="5 6">
    <name type="scientific">Mizuhopecten yessoensis</name>
    <name type="common">Japanese scallop</name>
    <name type="synonym">Patinopecten yessoensis</name>
    <dbReference type="NCBI Taxonomy" id="6573"/>
    <lineage>
        <taxon>Eukaryota</taxon>
        <taxon>Metazoa</taxon>
        <taxon>Spiralia</taxon>
        <taxon>Lophotrochozoa</taxon>
        <taxon>Mollusca</taxon>
        <taxon>Bivalvia</taxon>
        <taxon>Autobranchia</taxon>
        <taxon>Pteriomorphia</taxon>
        <taxon>Pectinida</taxon>
        <taxon>Pectinoidea</taxon>
        <taxon>Pectinidae</taxon>
        <taxon>Mizuhopecten</taxon>
    </lineage>
</organism>
<feature type="domain" description="GRAM" evidence="4">
    <location>
        <begin position="466"/>
        <end position="542"/>
    </location>
</feature>
<keyword evidence="3" id="KW-0812">Transmembrane</keyword>
<dbReference type="GO" id="GO:0005737">
    <property type="term" value="C:cytoplasm"/>
    <property type="evidence" value="ECO:0007669"/>
    <property type="project" value="UniProtKB-ARBA"/>
</dbReference>
<evidence type="ECO:0000259" key="4">
    <source>
        <dbReference type="SMART" id="SM00568"/>
    </source>
</evidence>
<dbReference type="EMBL" id="NEDP02000241">
    <property type="protein sequence ID" value="OWF56230.1"/>
    <property type="molecule type" value="Genomic_DNA"/>
</dbReference>
<keyword evidence="1" id="KW-0175">Coiled coil</keyword>
<dbReference type="AlphaFoldDB" id="A0A210R5C4"/>
<keyword evidence="3" id="KW-0472">Membrane</keyword>
<feature type="region of interest" description="Disordered" evidence="2">
    <location>
        <begin position="1"/>
        <end position="66"/>
    </location>
</feature>
<evidence type="ECO:0000256" key="1">
    <source>
        <dbReference type="SAM" id="Coils"/>
    </source>
</evidence>
<dbReference type="GO" id="GO:0034164">
    <property type="term" value="P:negative regulation of toll-like receptor 9 signaling pathway"/>
    <property type="evidence" value="ECO:0007669"/>
    <property type="project" value="TreeGrafter"/>
</dbReference>
<protein>
    <submittedName>
        <fullName evidence="5">GRAM domain-containing protein 4</fullName>
    </submittedName>
</protein>
<feature type="region of interest" description="Disordered" evidence="2">
    <location>
        <begin position="139"/>
        <end position="158"/>
    </location>
</feature>
<evidence type="ECO:0000313" key="5">
    <source>
        <dbReference type="EMBL" id="OWF56230.1"/>
    </source>
</evidence>
<keyword evidence="6" id="KW-1185">Reference proteome</keyword>
<gene>
    <name evidence="5" type="ORF">KP79_PYT12006</name>
</gene>
<dbReference type="Proteomes" id="UP000242188">
    <property type="component" value="Unassembled WGS sequence"/>
</dbReference>
<feature type="transmembrane region" description="Helical" evidence="3">
    <location>
        <begin position="282"/>
        <end position="300"/>
    </location>
</feature>
<dbReference type="GO" id="GO:0098588">
    <property type="term" value="C:bounding membrane of organelle"/>
    <property type="evidence" value="ECO:0007669"/>
    <property type="project" value="UniProtKB-ARBA"/>
</dbReference>